<dbReference type="PROSITE" id="PS50951">
    <property type="entry name" value="SARAH"/>
    <property type="match status" value="1"/>
</dbReference>
<dbReference type="Gene3D" id="4.10.170.10">
    <property type="entry name" value="p53-like tetramerisation domain"/>
    <property type="match status" value="1"/>
</dbReference>
<name>A0A7R9G1X4_TIMSH</name>
<dbReference type="InterPro" id="IPR024205">
    <property type="entry name" value="Mst1_2_SARAH_domain"/>
</dbReference>
<dbReference type="FunFam" id="4.10.170.10:FF:000002">
    <property type="entry name" value="serine/threonine-protein kinase 3"/>
    <property type="match status" value="1"/>
</dbReference>
<organism evidence="4">
    <name type="scientific">Timema shepardi</name>
    <name type="common">Walking stick</name>
    <dbReference type="NCBI Taxonomy" id="629360"/>
    <lineage>
        <taxon>Eukaryota</taxon>
        <taxon>Metazoa</taxon>
        <taxon>Ecdysozoa</taxon>
        <taxon>Arthropoda</taxon>
        <taxon>Hexapoda</taxon>
        <taxon>Insecta</taxon>
        <taxon>Pterygota</taxon>
        <taxon>Neoptera</taxon>
        <taxon>Polyneoptera</taxon>
        <taxon>Phasmatodea</taxon>
        <taxon>Timematodea</taxon>
        <taxon>Timematoidea</taxon>
        <taxon>Timematidae</taxon>
        <taxon>Timema</taxon>
    </lineage>
</organism>
<dbReference type="EMBL" id="OC002925">
    <property type="protein sequence ID" value="CAD7262577.1"/>
    <property type="molecule type" value="Genomic_DNA"/>
</dbReference>
<dbReference type="InterPro" id="IPR011524">
    <property type="entry name" value="SARAH_dom"/>
</dbReference>
<gene>
    <name evidence="4" type="ORF">TSIB3V08_LOCUS6682</name>
</gene>
<sequence>MYQFKISVSSISVIIPEVCVVIVKAPSGYMKIPARAGLSGNDLVDQEAKEVVHLPPEKALDFLFSDIKGYVWHGVLHTWHERWVSTPAQNNLRHSCSRPVCKTDLKCDITPLDVTPLDVAPLDVTPLDVTPLDVTPLDVTPLDVTPLDVTPLDVTPLDVTPLDVAPLDVAPLDVTPLDVTPLDVTPLDVAPLDVAPLDVAPLDVAPLDVAPLDVAPLDVAPLDVTPLDITPLVLRQLGYDKCCNMAIGHDTGPGESGKKYRPLFLDHFDKKDEENIRVDDGQPLASHNVPIGTIIPDSALPNDSMQQDLEKAKDKANNHAPPYINSPQMSAEERQHFQNHLQRQLNQISGAVRAGPLHHSPLIEPFQTRHNNDIQAKLQRAFVERDFEFLKFLSYEDLQQRMVNLDTEMEREIDELKRRYQTKRQPILDAMDQKRKRQQNF</sequence>
<dbReference type="GO" id="GO:0007165">
    <property type="term" value="P:signal transduction"/>
    <property type="evidence" value="ECO:0007669"/>
    <property type="project" value="InterPro"/>
</dbReference>
<dbReference type="GO" id="GO:0051262">
    <property type="term" value="P:protein tetramerization"/>
    <property type="evidence" value="ECO:0007669"/>
    <property type="project" value="InterPro"/>
</dbReference>
<evidence type="ECO:0000256" key="2">
    <source>
        <dbReference type="ARBA" id="ARBA00022777"/>
    </source>
</evidence>
<protein>
    <recommendedName>
        <fullName evidence="3">SARAH domain-containing protein</fullName>
    </recommendedName>
</protein>
<evidence type="ECO:0000256" key="1">
    <source>
        <dbReference type="ARBA" id="ARBA00022527"/>
    </source>
</evidence>
<proteinExistence type="predicted"/>
<dbReference type="InterPro" id="IPR036674">
    <property type="entry name" value="p53_tetramer_sf"/>
</dbReference>
<dbReference type="GO" id="GO:0004674">
    <property type="term" value="F:protein serine/threonine kinase activity"/>
    <property type="evidence" value="ECO:0007669"/>
    <property type="project" value="UniProtKB-KW"/>
</dbReference>
<feature type="domain" description="SARAH" evidence="3">
    <location>
        <begin position="387"/>
        <end position="434"/>
    </location>
</feature>
<keyword evidence="1" id="KW-0723">Serine/threonine-protein kinase</keyword>
<evidence type="ECO:0000313" key="4">
    <source>
        <dbReference type="EMBL" id="CAD7262577.1"/>
    </source>
</evidence>
<evidence type="ECO:0000259" key="3">
    <source>
        <dbReference type="PROSITE" id="PS50951"/>
    </source>
</evidence>
<dbReference type="CDD" id="cd21889">
    <property type="entry name" value="SARAH_Hpo"/>
    <property type="match status" value="1"/>
</dbReference>
<reference evidence="4" key="1">
    <citation type="submission" date="2020-11" db="EMBL/GenBank/DDBJ databases">
        <authorList>
            <person name="Tran Van P."/>
        </authorList>
    </citation>
    <scope>NUCLEOTIDE SEQUENCE</scope>
</reference>
<keyword evidence="2" id="KW-0418">Kinase</keyword>
<accession>A0A7R9G1X4</accession>
<dbReference type="AlphaFoldDB" id="A0A7R9G1X4"/>
<dbReference type="Pfam" id="PF11629">
    <property type="entry name" value="Mst1_SARAH"/>
    <property type="match status" value="1"/>
</dbReference>
<keyword evidence="2" id="KW-0808">Transferase</keyword>